<dbReference type="EMBL" id="KV878212">
    <property type="protein sequence ID" value="OJJ34795.1"/>
    <property type="molecule type" value="Genomic_DNA"/>
</dbReference>
<dbReference type="AlphaFoldDB" id="A0A1L9RIP7"/>
<sequence>MQGKVLEIEGDLFDAPDGTALIHACNCQGSWGGGIAKAFKDQYPAAFEKYRAHCRSFPSKPNQKTIRSYIGKTGESESSSKTVRLPEGTALIIPPQESDYEGGSKKHWVVCLFTSRGYGRRVSPPETILENTKLAVADMKKQLAQLEAEEGGSSPSALWSCRFNSGLFAVDWELSREVLENAELEVTVVRPSE</sequence>
<evidence type="ECO:0000256" key="4">
    <source>
        <dbReference type="ARBA" id="ARBA00019744"/>
    </source>
</evidence>
<evidence type="ECO:0000256" key="3">
    <source>
        <dbReference type="ARBA" id="ARBA00012983"/>
    </source>
</evidence>
<evidence type="ECO:0000313" key="9">
    <source>
        <dbReference type="Proteomes" id="UP000184383"/>
    </source>
</evidence>
<dbReference type="InterPro" id="IPR043472">
    <property type="entry name" value="Macro_dom-like"/>
</dbReference>
<dbReference type="Pfam" id="PF01661">
    <property type="entry name" value="Macro"/>
    <property type="match status" value="1"/>
</dbReference>
<dbReference type="OrthoDB" id="2155246at2759"/>
<dbReference type="PANTHER" id="PTHR12521:SF0">
    <property type="entry name" value="ADP-RIBOSE GLYCOHYDROLASE OARD1"/>
    <property type="match status" value="1"/>
</dbReference>
<dbReference type="GO" id="GO:0004721">
    <property type="term" value="F:phosphoprotein phosphatase activity"/>
    <property type="evidence" value="ECO:0007669"/>
    <property type="project" value="UniProtKB-KW"/>
</dbReference>
<evidence type="ECO:0000256" key="5">
    <source>
        <dbReference type="ARBA" id="ARBA00022912"/>
    </source>
</evidence>
<dbReference type="STRING" id="1073089.A0A1L9RIP7"/>
<feature type="domain" description="Macro" evidence="7">
    <location>
        <begin position="1"/>
        <end position="193"/>
    </location>
</feature>
<dbReference type="SUPFAM" id="SSF52949">
    <property type="entry name" value="Macro domain-like"/>
    <property type="match status" value="1"/>
</dbReference>
<dbReference type="InterPro" id="IPR050892">
    <property type="entry name" value="ADP-ribose_metab_enzymes"/>
</dbReference>
<dbReference type="InterPro" id="IPR002589">
    <property type="entry name" value="Macro_dom"/>
</dbReference>
<comment type="catalytic activity">
    <reaction evidence="6">
        <text>ADP-alpha-D-ribose 1''-phosphate + H2O = ADP-D-ribose + phosphate</text>
        <dbReference type="Rhea" id="RHEA:25029"/>
        <dbReference type="ChEBI" id="CHEBI:15377"/>
        <dbReference type="ChEBI" id="CHEBI:43474"/>
        <dbReference type="ChEBI" id="CHEBI:57967"/>
        <dbReference type="ChEBI" id="CHEBI:58753"/>
        <dbReference type="EC" id="3.1.3.84"/>
    </reaction>
</comment>
<evidence type="ECO:0000256" key="6">
    <source>
        <dbReference type="ARBA" id="ARBA00034427"/>
    </source>
</evidence>
<dbReference type="Proteomes" id="UP000184383">
    <property type="component" value="Unassembled WGS sequence"/>
</dbReference>
<proteinExistence type="inferred from homology"/>
<dbReference type="VEuPathDB" id="FungiDB:ASPWEDRAFT_39881"/>
<dbReference type="PROSITE" id="PS51154">
    <property type="entry name" value="MACRO"/>
    <property type="match status" value="1"/>
</dbReference>
<dbReference type="PANTHER" id="PTHR12521">
    <property type="entry name" value="PROTEIN C6ORF130"/>
    <property type="match status" value="1"/>
</dbReference>
<dbReference type="Gene3D" id="3.40.220.10">
    <property type="entry name" value="Leucine Aminopeptidase, subunit E, domain 1"/>
    <property type="match status" value="1"/>
</dbReference>
<keyword evidence="5" id="KW-0904">Protein phosphatase</keyword>
<dbReference type="GeneID" id="63751053"/>
<keyword evidence="5" id="KW-0378">Hydrolase</keyword>
<protein>
    <recommendedName>
        <fullName evidence="4">ADP-ribose 1''-phosphate phosphatase</fullName>
        <ecNumber evidence="3">3.1.3.84</ecNumber>
    </recommendedName>
</protein>
<dbReference type="GO" id="GO:0140291">
    <property type="term" value="P:peptidyl-glutamate ADP-deribosylation"/>
    <property type="evidence" value="ECO:0007669"/>
    <property type="project" value="TreeGrafter"/>
</dbReference>
<reference evidence="9" key="1">
    <citation type="journal article" date="2017" name="Genome Biol.">
        <title>Comparative genomics reveals high biological diversity and specific adaptations in the industrially and medically important fungal genus Aspergillus.</title>
        <authorList>
            <person name="de Vries R.P."/>
            <person name="Riley R."/>
            <person name="Wiebenga A."/>
            <person name="Aguilar-Osorio G."/>
            <person name="Amillis S."/>
            <person name="Uchima C.A."/>
            <person name="Anderluh G."/>
            <person name="Asadollahi M."/>
            <person name="Askin M."/>
            <person name="Barry K."/>
            <person name="Battaglia E."/>
            <person name="Bayram O."/>
            <person name="Benocci T."/>
            <person name="Braus-Stromeyer S.A."/>
            <person name="Caldana C."/>
            <person name="Canovas D."/>
            <person name="Cerqueira G.C."/>
            <person name="Chen F."/>
            <person name="Chen W."/>
            <person name="Choi C."/>
            <person name="Clum A."/>
            <person name="Dos Santos R.A."/>
            <person name="Damasio A.R."/>
            <person name="Diallinas G."/>
            <person name="Emri T."/>
            <person name="Fekete E."/>
            <person name="Flipphi M."/>
            <person name="Freyberg S."/>
            <person name="Gallo A."/>
            <person name="Gournas C."/>
            <person name="Habgood R."/>
            <person name="Hainaut M."/>
            <person name="Harispe M.L."/>
            <person name="Henrissat B."/>
            <person name="Hilden K.S."/>
            <person name="Hope R."/>
            <person name="Hossain A."/>
            <person name="Karabika E."/>
            <person name="Karaffa L."/>
            <person name="Karanyi Z."/>
            <person name="Krasevec N."/>
            <person name="Kuo A."/>
            <person name="Kusch H."/>
            <person name="LaButti K."/>
            <person name="Lagendijk E.L."/>
            <person name="Lapidus A."/>
            <person name="Levasseur A."/>
            <person name="Lindquist E."/>
            <person name="Lipzen A."/>
            <person name="Logrieco A.F."/>
            <person name="MacCabe A."/>
            <person name="Maekelae M.R."/>
            <person name="Malavazi I."/>
            <person name="Melin P."/>
            <person name="Meyer V."/>
            <person name="Mielnichuk N."/>
            <person name="Miskei M."/>
            <person name="Molnar A.P."/>
            <person name="Mule G."/>
            <person name="Ngan C.Y."/>
            <person name="Orejas M."/>
            <person name="Orosz E."/>
            <person name="Ouedraogo J.P."/>
            <person name="Overkamp K.M."/>
            <person name="Park H.-S."/>
            <person name="Perrone G."/>
            <person name="Piumi F."/>
            <person name="Punt P.J."/>
            <person name="Ram A.F."/>
            <person name="Ramon A."/>
            <person name="Rauscher S."/>
            <person name="Record E."/>
            <person name="Riano-Pachon D.M."/>
            <person name="Robert V."/>
            <person name="Roehrig J."/>
            <person name="Ruller R."/>
            <person name="Salamov A."/>
            <person name="Salih N.S."/>
            <person name="Samson R.A."/>
            <person name="Sandor E."/>
            <person name="Sanguinetti M."/>
            <person name="Schuetze T."/>
            <person name="Sepcic K."/>
            <person name="Shelest E."/>
            <person name="Sherlock G."/>
            <person name="Sophianopoulou V."/>
            <person name="Squina F.M."/>
            <person name="Sun H."/>
            <person name="Susca A."/>
            <person name="Todd R.B."/>
            <person name="Tsang A."/>
            <person name="Unkles S.E."/>
            <person name="van de Wiele N."/>
            <person name="van Rossen-Uffink D."/>
            <person name="Oliveira J.V."/>
            <person name="Vesth T.C."/>
            <person name="Visser J."/>
            <person name="Yu J.-H."/>
            <person name="Zhou M."/>
            <person name="Andersen M.R."/>
            <person name="Archer D.B."/>
            <person name="Baker S.E."/>
            <person name="Benoit I."/>
            <person name="Brakhage A.A."/>
            <person name="Braus G.H."/>
            <person name="Fischer R."/>
            <person name="Frisvad J.C."/>
            <person name="Goldman G.H."/>
            <person name="Houbraken J."/>
            <person name="Oakley B."/>
            <person name="Pocsi I."/>
            <person name="Scazzocchio C."/>
            <person name="Seiboth B."/>
            <person name="vanKuyk P.A."/>
            <person name="Wortman J."/>
            <person name="Dyer P.S."/>
            <person name="Grigoriev I.V."/>
        </authorList>
    </citation>
    <scope>NUCLEOTIDE SEQUENCE [LARGE SCALE GENOMIC DNA]</scope>
    <source>
        <strain evidence="9">DTO 134E9</strain>
    </source>
</reference>
<keyword evidence="9" id="KW-1185">Reference proteome</keyword>
<evidence type="ECO:0000313" key="8">
    <source>
        <dbReference type="EMBL" id="OJJ34795.1"/>
    </source>
</evidence>
<evidence type="ECO:0000256" key="2">
    <source>
        <dbReference type="ARBA" id="ARBA00006575"/>
    </source>
</evidence>
<comment type="similarity">
    <text evidence="2">Belongs to the POA1 family.</text>
</comment>
<gene>
    <name evidence="8" type="ORF">ASPWEDRAFT_39881</name>
</gene>
<organism evidence="8 9">
    <name type="scientific">Aspergillus wentii DTO 134E9</name>
    <dbReference type="NCBI Taxonomy" id="1073089"/>
    <lineage>
        <taxon>Eukaryota</taxon>
        <taxon>Fungi</taxon>
        <taxon>Dikarya</taxon>
        <taxon>Ascomycota</taxon>
        <taxon>Pezizomycotina</taxon>
        <taxon>Eurotiomycetes</taxon>
        <taxon>Eurotiomycetidae</taxon>
        <taxon>Eurotiales</taxon>
        <taxon>Aspergillaceae</taxon>
        <taxon>Aspergillus</taxon>
        <taxon>Aspergillus subgen. Cremei</taxon>
    </lineage>
</organism>
<dbReference type="RefSeq" id="XP_040688471.1">
    <property type="nucleotide sequence ID" value="XM_040835205.1"/>
</dbReference>
<evidence type="ECO:0000259" key="7">
    <source>
        <dbReference type="PROSITE" id="PS51154"/>
    </source>
</evidence>
<dbReference type="SMART" id="SM00506">
    <property type="entry name" value="A1pp"/>
    <property type="match status" value="1"/>
</dbReference>
<accession>A0A1L9RIP7</accession>
<name>A0A1L9RIP7_ASPWE</name>
<evidence type="ECO:0000256" key="1">
    <source>
        <dbReference type="ARBA" id="ARBA00002432"/>
    </source>
</evidence>
<dbReference type="EC" id="3.1.3.84" evidence="3"/>
<comment type="function">
    <text evidence="1">Highly specific phosphatase involved in the metabolism of ADP-ribose 1''-phosphate (Appr1p) which is produced as a consequence of tRNA splicing.</text>
</comment>